<dbReference type="AlphaFoldDB" id="A0A4Z1P7F0"/>
<sequence length="206" mass="22019">MDPDQMVQADGVYVVAECRLPLSPTTVCRHKASSTAAVTTFGAMINLENTMQEAPSKRKSCLPRQQHQRLARRINWPASLAGSIGPPRSQASIGPASLAVEAHQVRAAKTVPASIQIRSSQLFVACPPRRPSVPVGETMCVWLVVAPSMSASGAQHVGHSAQHVGHSAQHVGHSAQHVGHSPQHVGHSAQHLGPIQVRLNSENCWF</sequence>
<reference evidence="2 3" key="1">
    <citation type="submission" date="2019-04" db="EMBL/GenBank/DDBJ databases">
        <title>High contiguity whole genome sequence and gene annotation resource for two Venturia nashicola isolates.</title>
        <authorList>
            <person name="Prokchorchik M."/>
            <person name="Won K."/>
            <person name="Lee Y."/>
            <person name="Choi E.D."/>
            <person name="Segonzac C."/>
            <person name="Sohn K.H."/>
        </authorList>
    </citation>
    <scope>NUCLEOTIDE SEQUENCE [LARGE SCALE GENOMIC DNA]</scope>
    <source>
        <strain evidence="2 3">PRI2</strain>
    </source>
</reference>
<dbReference type="Proteomes" id="UP000298493">
    <property type="component" value="Unassembled WGS sequence"/>
</dbReference>
<dbReference type="EMBL" id="SNSC02000004">
    <property type="protein sequence ID" value="TID25057.1"/>
    <property type="molecule type" value="Genomic_DNA"/>
</dbReference>
<proteinExistence type="predicted"/>
<protein>
    <submittedName>
        <fullName evidence="2">Uncharacterized protein</fullName>
    </submittedName>
</protein>
<feature type="region of interest" description="Disordered" evidence="1">
    <location>
        <begin position="168"/>
        <end position="188"/>
    </location>
</feature>
<name>A0A4Z1P7F0_9PEZI</name>
<evidence type="ECO:0000256" key="1">
    <source>
        <dbReference type="SAM" id="MobiDB-lite"/>
    </source>
</evidence>
<comment type="caution">
    <text evidence="2">The sequence shown here is derived from an EMBL/GenBank/DDBJ whole genome shotgun (WGS) entry which is preliminary data.</text>
</comment>
<keyword evidence="3" id="KW-1185">Reference proteome</keyword>
<evidence type="ECO:0000313" key="2">
    <source>
        <dbReference type="EMBL" id="TID25057.1"/>
    </source>
</evidence>
<gene>
    <name evidence="2" type="ORF">E6O75_ATG04262</name>
</gene>
<organism evidence="2 3">
    <name type="scientific">Venturia nashicola</name>
    <dbReference type="NCBI Taxonomy" id="86259"/>
    <lineage>
        <taxon>Eukaryota</taxon>
        <taxon>Fungi</taxon>
        <taxon>Dikarya</taxon>
        <taxon>Ascomycota</taxon>
        <taxon>Pezizomycotina</taxon>
        <taxon>Dothideomycetes</taxon>
        <taxon>Pleosporomycetidae</taxon>
        <taxon>Venturiales</taxon>
        <taxon>Venturiaceae</taxon>
        <taxon>Venturia</taxon>
    </lineage>
</organism>
<accession>A0A4Z1P7F0</accession>
<evidence type="ECO:0000313" key="3">
    <source>
        <dbReference type="Proteomes" id="UP000298493"/>
    </source>
</evidence>